<feature type="domain" description="Pyrrolo-quinoline quinone repeat" evidence="2">
    <location>
        <begin position="185"/>
        <end position="367"/>
    </location>
</feature>
<protein>
    <submittedName>
        <fullName evidence="3">Outer membrane protein assembly factor BamB</fullName>
    </submittedName>
</protein>
<feature type="signal peptide" evidence="1">
    <location>
        <begin position="1"/>
        <end position="25"/>
    </location>
</feature>
<sequence precursor="true">MQPLKTDGILLASLLCVATVSNCLAQWPVQRGNLAATGAVETALPETLSLLWDFADAAAFEATPVIDAGRIYAADTEGNVFCLNLADGKLIWKVSIDTGFLAAPAIQGDTLVLGDYDGMVYALSTADGSQRWKFEADGQIDSGAMFHGEKVLITSEAGKLHALKLTDGSVVWEYETADQIRCSATVAGDRTFLGGCDSQLHVVDLNTGKKASAPMPLESPTNSTPAVVGPLAFLPTYGGHVFAFDWQKGTRKWTYEDPEKSQEYRSSAAATDKVVVVSSQGKRVTALDTSSGKQLWQTTVRRRADASPVIAGDSVLLAATDGRLYRFNLHDGKQTWQYEVKGALLASPAIADGKLILTTEEGHVLCFGGKQ</sequence>
<evidence type="ECO:0000259" key="2">
    <source>
        <dbReference type="Pfam" id="PF13360"/>
    </source>
</evidence>
<evidence type="ECO:0000256" key="1">
    <source>
        <dbReference type="SAM" id="SignalP"/>
    </source>
</evidence>
<keyword evidence="1" id="KW-0732">Signal</keyword>
<dbReference type="KEGG" id="ruv:EC9_12280"/>
<gene>
    <name evidence="3" type="primary">bamB_2</name>
    <name evidence="3" type="ORF">EC9_12280</name>
</gene>
<dbReference type="AlphaFoldDB" id="A0A517LWQ8"/>
<dbReference type="OrthoDB" id="256225at2"/>
<proteinExistence type="predicted"/>
<keyword evidence="4" id="KW-1185">Reference proteome</keyword>
<name>A0A517LWQ8_9BACT</name>
<dbReference type="PANTHER" id="PTHR34512:SF30">
    <property type="entry name" value="OUTER MEMBRANE PROTEIN ASSEMBLY FACTOR BAMB"/>
    <property type="match status" value="1"/>
</dbReference>
<reference evidence="3 4" key="1">
    <citation type="submission" date="2019-02" db="EMBL/GenBank/DDBJ databases">
        <title>Deep-cultivation of Planctomycetes and their phenomic and genomic characterization uncovers novel biology.</title>
        <authorList>
            <person name="Wiegand S."/>
            <person name="Jogler M."/>
            <person name="Boedeker C."/>
            <person name="Pinto D."/>
            <person name="Vollmers J."/>
            <person name="Rivas-Marin E."/>
            <person name="Kohn T."/>
            <person name="Peeters S.H."/>
            <person name="Heuer A."/>
            <person name="Rast P."/>
            <person name="Oberbeckmann S."/>
            <person name="Bunk B."/>
            <person name="Jeske O."/>
            <person name="Meyerdierks A."/>
            <person name="Storesund J.E."/>
            <person name="Kallscheuer N."/>
            <person name="Luecker S."/>
            <person name="Lage O.M."/>
            <person name="Pohl T."/>
            <person name="Merkel B.J."/>
            <person name="Hornburger P."/>
            <person name="Mueller R.-W."/>
            <person name="Bruemmer F."/>
            <person name="Labrenz M."/>
            <person name="Spormann A.M."/>
            <person name="Op den Camp H."/>
            <person name="Overmann J."/>
            <person name="Amann R."/>
            <person name="Jetten M.S.M."/>
            <person name="Mascher T."/>
            <person name="Medema M.H."/>
            <person name="Devos D.P."/>
            <person name="Kaster A.-K."/>
            <person name="Ovreas L."/>
            <person name="Rohde M."/>
            <person name="Galperin M.Y."/>
            <person name="Jogler C."/>
        </authorList>
    </citation>
    <scope>NUCLEOTIDE SEQUENCE [LARGE SCALE GENOMIC DNA]</scope>
    <source>
        <strain evidence="3 4">EC9</strain>
    </source>
</reference>
<dbReference type="InterPro" id="IPR011047">
    <property type="entry name" value="Quinoprotein_ADH-like_sf"/>
</dbReference>
<evidence type="ECO:0000313" key="3">
    <source>
        <dbReference type="EMBL" id="QDS87052.1"/>
    </source>
</evidence>
<dbReference type="SUPFAM" id="SSF50998">
    <property type="entry name" value="Quinoprotein alcohol dehydrogenase-like"/>
    <property type="match status" value="2"/>
</dbReference>
<dbReference type="InterPro" id="IPR018391">
    <property type="entry name" value="PQQ_b-propeller_rpt"/>
</dbReference>
<organism evidence="3 4">
    <name type="scientific">Rosistilla ulvae</name>
    <dbReference type="NCBI Taxonomy" id="1930277"/>
    <lineage>
        <taxon>Bacteria</taxon>
        <taxon>Pseudomonadati</taxon>
        <taxon>Planctomycetota</taxon>
        <taxon>Planctomycetia</taxon>
        <taxon>Pirellulales</taxon>
        <taxon>Pirellulaceae</taxon>
        <taxon>Rosistilla</taxon>
    </lineage>
</organism>
<dbReference type="SMART" id="SM00564">
    <property type="entry name" value="PQQ"/>
    <property type="match status" value="6"/>
</dbReference>
<dbReference type="Proteomes" id="UP000319557">
    <property type="component" value="Chromosome"/>
</dbReference>
<evidence type="ECO:0000313" key="4">
    <source>
        <dbReference type="Proteomes" id="UP000319557"/>
    </source>
</evidence>
<dbReference type="EMBL" id="CP036261">
    <property type="protein sequence ID" value="QDS87052.1"/>
    <property type="molecule type" value="Genomic_DNA"/>
</dbReference>
<dbReference type="InterPro" id="IPR015943">
    <property type="entry name" value="WD40/YVTN_repeat-like_dom_sf"/>
</dbReference>
<feature type="domain" description="Pyrrolo-quinoline quinone repeat" evidence="2">
    <location>
        <begin position="49"/>
        <end position="179"/>
    </location>
</feature>
<accession>A0A517LWQ8</accession>
<dbReference type="Gene3D" id="2.130.10.10">
    <property type="entry name" value="YVTN repeat-like/Quinoprotein amine dehydrogenase"/>
    <property type="match status" value="2"/>
</dbReference>
<feature type="chain" id="PRO_5021773337" evidence="1">
    <location>
        <begin position="26"/>
        <end position="371"/>
    </location>
</feature>
<dbReference type="InterPro" id="IPR002372">
    <property type="entry name" value="PQQ_rpt_dom"/>
</dbReference>
<dbReference type="Pfam" id="PF13360">
    <property type="entry name" value="PQQ_2"/>
    <property type="match status" value="2"/>
</dbReference>
<dbReference type="RefSeq" id="WP_145343186.1">
    <property type="nucleotide sequence ID" value="NZ_CP036261.1"/>
</dbReference>
<dbReference type="PANTHER" id="PTHR34512">
    <property type="entry name" value="CELL SURFACE PROTEIN"/>
    <property type="match status" value="1"/>
</dbReference>